<dbReference type="RefSeq" id="WP_316779628.1">
    <property type="nucleotide sequence ID" value="NZ_JASMWN010000016.1"/>
</dbReference>
<dbReference type="InterPro" id="IPR021146">
    <property type="entry name" value="Phage_gp6-like_head-tail"/>
</dbReference>
<accession>A0ABU3VHT7</accession>
<keyword evidence="2" id="KW-1185">Reference proteome</keyword>
<sequence>MAIVTIRELKEHLAFTDDIGGADDALLDRLRVAAQNHVERLLGCKIEEEFGGEDQDPVPEALHQAVVMLAAWWYDQRETALTGTIVANVPFDVREIVNEYREFTF</sequence>
<dbReference type="Pfam" id="PF05135">
    <property type="entry name" value="Phage_connect_1"/>
    <property type="match status" value="1"/>
</dbReference>
<name>A0ABU3VHT7_9RHOB</name>
<dbReference type="NCBIfam" id="TIGR01560">
    <property type="entry name" value="put_DNA_pack"/>
    <property type="match status" value="1"/>
</dbReference>
<dbReference type="Gene3D" id="1.10.3230.30">
    <property type="entry name" value="Phage gp6-like head-tail connector protein"/>
    <property type="match status" value="1"/>
</dbReference>
<evidence type="ECO:0000313" key="2">
    <source>
        <dbReference type="Proteomes" id="UP001255416"/>
    </source>
</evidence>
<dbReference type="InterPro" id="IPR006450">
    <property type="entry name" value="Phage_HK97_gp6-like"/>
</dbReference>
<organism evidence="1 2">
    <name type="scientific">Sedimentitalea todarodis</name>
    <dbReference type="NCBI Taxonomy" id="1631240"/>
    <lineage>
        <taxon>Bacteria</taxon>
        <taxon>Pseudomonadati</taxon>
        <taxon>Pseudomonadota</taxon>
        <taxon>Alphaproteobacteria</taxon>
        <taxon>Rhodobacterales</taxon>
        <taxon>Paracoccaceae</taxon>
        <taxon>Sedimentitalea</taxon>
    </lineage>
</organism>
<gene>
    <name evidence="1" type="ORF">QO231_18110</name>
</gene>
<dbReference type="CDD" id="cd08054">
    <property type="entry name" value="gp6"/>
    <property type="match status" value="1"/>
</dbReference>
<evidence type="ECO:0000313" key="1">
    <source>
        <dbReference type="EMBL" id="MDU9005748.1"/>
    </source>
</evidence>
<reference evidence="2" key="1">
    <citation type="submission" date="2023-05" db="EMBL/GenBank/DDBJ databases">
        <title>Sedimentitalea sp. nov. JM2-8.</title>
        <authorList>
            <person name="Huang J."/>
        </authorList>
    </citation>
    <scope>NUCLEOTIDE SEQUENCE [LARGE SCALE GENOMIC DNA]</scope>
    <source>
        <strain evidence="2">KHS03</strain>
    </source>
</reference>
<protein>
    <submittedName>
        <fullName evidence="1">Head-tail connector protein</fullName>
    </submittedName>
</protein>
<proteinExistence type="predicted"/>
<dbReference type="Proteomes" id="UP001255416">
    <property type="component" value="Unassembled WGS sequence"/>
</dbReference>
<comment type="caution">
    <text evidence="1">The sequence shown here is derived from an EMBL/GenBank/DDBJ whole genome shotgun (WGS) entry which is preliminary data.</text>
</comment>
<dbReference type="EMBL" id="JASMWN010000016">
    <property type="protein sequence ID" value="MDU9005748.1"/>
    <property type="molecule type" value="Genomic_DNA"/>
</dbReference>